<evidence type="ECO:0000313" key="1">
    <source>
        <dbReference type="EMBL" id="KAA1069382.1"/>
    </source>
</evidence>
<sequence length="58" mass="6455">MPFRSSHAARVTHSAFAILGVHPPSPLISRCSRYSQRIRYLSAFAILGVVPSRRLGVY</sequence>
<reference evidence="1 2" key="1">
    <citation type="submission" date="2019-05" db="EMBL/GenBank/DDBJ databases">
        <title>Emergence of the Ug99 lineage of the wheat stem rust pathogen through somatic hybridization.</title>
        <authorList>
            <person name="Li F."/>
            <person name="Upadhyaya N.M."/>
            <person name="Sperschneider J."/>
            <person name="Matny O."/>
            <person name="Nguyen-Phuc H."/>
            <person name="Mago R."/>
            <person name="Raley C."/>
            <person name="Miller M.E."/>
            <person name="Silverstein K.A.T."/>
            <person name="Henningsen E."/>
            <person name="Hirsch C.D."/>
            <person name="Visser B."/>
            <person name="Pretorius Z.A."/>
            <person name="Steffenson B.J."/>
            <person name="Schwessinger B."/>
            <person name="Dodds P.N."/>
            <person name="Figueroa M."/>
        </authorList>
    </citation>
    <scope>NUCLEOTIDE SEQUENCE [LARGE SCALE GENOMIC DNA]</scope>
    <source>
        <strain evidence="1">21-0</strain>
    </source>
</reference>
<proteinExistence type="predicted"/>
<dbReference type="Proteomes" id="UP000324748">
    <property type="component" value="Unassembled WGS sequence"/>
</dbReference>
<evidence type="ECO:0000313" key="2">
    <source>
        <dbReference type="Proteomes" id="UP000324748"/>
    </source>
</evidence>
<organism evidence="1 2">
    <name type="scientific">Puccinia graminis f. sp. tritici</name>
    <dbReference type="NCBI Taxonomy" id="56615"/>
    <lineage>
        <taxon>Eukaryota</taxon>
        <taxon>Fungi</taxon>
        <taxon>Dikarya</taxon>
        <taxon>Basidiomycota</taxon>
        <taxon>Pucciniomycotina</taxon>
        <taxon>Pucciniomycetes</taxon>
        <taxon>Pucciniales</taxon>
        <taxon>Pucciniaceae</taxon>
        <taxon>Puccinia</taxon>
    </lineage>
</organism>
<gene>
    <name evidence="1" type="ORF">PGT21_022822</name>
</gene>
<name>A0A5B0LY08_PUCGR</name>
<accession>A0A5B0LY08</accession>
<protein>
    <submittedName>
        <fullName evidence="1">Uncharacterized protein</fullName>
    </submittedName>
</protein>
<dbReference type="EMBL" id="VSWC01000183">
    <property type="protein sequence ID" value="KAA1069382.1"/>
    <property type="molecule type" value="Genomic_DNA"/>
</dbReference>
<comment type="caution">
    <text evidence="1">The sequence shown here is derived from an EMBL/GenBank/DDBJ whole genome shotgun (WGS) entry which is preliminary data.</text>
</comment>
<dbReference type="AlphaFoldDB" id="A0A5B0LY08"/>
<keyword evidence="2" id="KW-1185">Reference proteome</keyword>